<protein>
    <submittedName>
        <fullName evidence="2">Uncharacterized protein</fullName>
    </submittedName>
</protein>
<dbReference type="Proteomes" id="UP000245695">
    <property type="component" value="Chromosome 1"/>
</dbReference>
<feature type="transmembrane region" description="Helical" evidence="1">
    <location>
        <begin position="66"/>
        <end position="87"/>
    </location>
</feature>
<keyword evidence="3" id="KW-1185">Reference proteome</keyword>
<organism evidence="2 3">
    <name type="scientific">Romboutsia hominis</name>
    <dbReference type="NCBI Taxonomy" id="1507512"/>
    <lineage>
        <taxon>Bacteria</taxon>
        <taxon>Bacillati</taxon>
        <taxon>Bacillota</taxon>
        <taxon>Clostridia</taxon>
        <taxon>Peptostreptococcales</taxon>
        <taxon>Peptostreptococcaceae</taxon>
        <taxon>Romboutsia</taxon>
    </lineage>
</organism>
<sequence>MYRNSKPYIKITTSDKTLIYNDKDSNKTIETYNQLIKKYNLKSSTNSVKYNNFKSSQTSYTQKDDIVIAISMMPAVLFFVGIGIYSFKRKTPMHFWAGTIVKSEEISNIKAYNRANGIMWIAYGLSFLLIPLLGSMVGGIVIAILSSFMIVGMVLCYKCIYNKYKVK</sequence>
<evidence type="ECO:0000313" key="3">
    <source>
        <dbReference type="Proteomes" id="UP000245695"/>
    </source>
</evidence>
<feature type="transmembrane region" description="Helical" evidence="1">
    <location>
        <begin position="117"/>
        <end position="134"/>
    </location>
</feature>
<evidence type="ECO:0000313" key="2">
    <source>
        <dbReference type="EMBL" id="CEI74017.1"/>
    </source>
</evidence>
<dbReference type="KEGG" id="rhom:FRIFI_2492"/>
<dbReference type="EMBL" id="LN650648">
    <property type="protein sequence ID" value="CEI74017.1"/>
    <property type="molecule type" value="Genomic_DNA"/>
</dbReference>
<name>A0A2P2BUJ9_9FIRM</name>
<proteinExistence type="predicted"/>
<keyword evidence="1" id="KW-0472">Membrane</keyword>
<evidence type="ECO:0000256" key="1">
    <source>
        <dbReference type="SAM" id="Phobius"/>
    </source>
</evidence>
<dbReference type="AlphaFoldDB" id="A0A2P2BUJ9"/>
<dbReference type="RefSeq" id="WP_202819462.1">
    <property type="nucleotide sequence ID" value="NZ_JAKNTL010000002.1"/>
</dbReference>
<gene>
    <name evidence="2" type="ORF">FRIFI_2492</name>
</gene>
<feature type="transmembrane region" description="Helical" evidence="1">
    <location>
        <begin position="140"/>
        <end position="161"/>
    </location>
</feature>
<keyword evidence="1" id="KW-0812">Transmembrane</keyword>
<keyword evidence="1" id="KW-1133">Transmembrane helix</keyword>
<accession>A0A2P2BUJ9</accession>
<reference evidence="2 3" key="1">
    <citation type="submission" date="2014-09" db="EMBL/GenBank/DDBJ databases">
        <authorList>
            <person name="Hornung B.V."/>
        </authorList>
    </citation>
    <scope>NUCLEOTIDE SEQUENCE [LARGE SCALE GENOMIC DNA]</scope>
    <source>
        <strain evidence="2 3">FRIFI</strain>
    </source>
</reference>